<proteinExistence type="predicted"/>
<dbReference type="Proteomes" id="UP000023152">
    <property type="component" value="Unassembled WGS sequence"/>
</dbReference>
<dbReference type="EMBL" id="ASPP01013616">
    <property type="protein sequence ID" value="ETO19498.1"/>
    <property type="molecule type" value="Genomic_DNA"/>
</dbReference>
<evidence type="ECO:0000256" key="1">
    <source>
        <dbReference type="SAM" id="Phobius"/>
    </source>
</evidence>
<name>X6N0S3_RETFI</name>
<feature type="transmembrane region" description="Helical" evidence="1">
    <location>
        <begin position="72"/>
        <end position="94"/>
    </location>
</feature>
<dbReference type="AlphaFoldDB" id="X6N0S3"/>
<feature type="transmembrane region" description="Helical" evidence="1">
    <location>
        <begin position="136"/>
        <end position="157"/>
    </location>
</feature>
<keyword evidence="3" id="KW-1185">Reference proteome</keyword>
<feature type="transmembrane region" description="Helical" evidence="1">
    <location>
        <begin position="164"/>
        <end position="184"/>
    </location>
</feature>
<keyword evidence="1" id="KW-0472">Membrane</keyword>
<accession>X6N0S3</accession>
<evidence type="ECO:0000313" key="2">
    <source>
        <dbReference type="EMBL" id="ETO19498.1"/>
    </source>
</evidence>
<keyword evidence="1" id="KW-1133">Transmembrane helix</keyword>
<feature type="transmembrane region" description="Helical" evidence="1">
    <location>
        <begin position="41"/>
        <end position="60"/>
    </location>
</feature>
<evidence type="ECO:0000313" key="3">
    <source>
        <dbReference type="Proteomes" id="UP000023152"/>
    </source>
</evidence>
<keyword evidence="1" id="KW-0812">Transmembrane</keyword>
<organism evidence="2 3">
    <name type="scientific">Reticulomyxa filosa</name>
    <dbReference type="NCBI Taxonomy" id="46433"/>
    <lineage>
        <taxon>Eukaryota</taxon>
        <taxon>Sar</taxon>
        <taxon>Rhizaria</taxon>
        <taxon>Retaria</taxon>
        <taxon>Foraminifera</taxon>
        <taxon>Monothalamids</taxon>
        <taxon>Reticulomyxidae</taxon>
        <taxon>Reticulomyxa</taxon>
    </lineage>
</organism>
<sequence length="248" mass="28669">MNLDFFFGREKVFPVKSKMERCNKEKPHWFKLFMDDCVRSWTISICNLISITGPVVHLIWICQAKLENYPIFLFLAYISIGFTFCTFVLAPLQFGNGLIFKKPHQEKSGTASVHNINAFDTHLVDTGGLMTPNIRIFVSCMCCIILGAIELYVGYVYRSHFYQLHVVAMICSGLDCFLTTILYVTSINTSIFAYNKRKQLVLILESLQTYFAELEKFRSQSFSLIIKKNFVFFVLQKKKSDNCHPIKL</sequence>
<reference evidence="2 3" key="1">
    <citation type="journal article" date="2013" name="Curr. Biol.">
        <title>The Genome of the Foraminiferan Reticulomyxa filosa.</title>
        <authorList>
            <person name="Glockner G."/>
            <person name="Hulsmann N."/>
            <person name="Schleicher M."/>
            <person name="Noegel A.A."/>
            <person name="Eichinger L."/>
            <person name="Gallinger C."/>
            <person name="Pawlowski J."/>
            <person name="Sierra R."/>
            <person name="Euteneuer U."/>
            <person name="Pillet L."/>
            <person name="Moustafa A."/>
            <person name="Platzer M."/>
            <person name="Groth M."/>
            <person name="Szafranski K."/>
            <person name="Schliwa M."/>
        </authorList>
    </citation>
    <scope>NUCLEOTIDE SEQUENCE [LARGE SCALE GENOMIC DNA]</scope>
</reference>
<gene>
    <name evidence="2" type="ORF">RFI_17732</name>
</gene>
<comment type="caution">
    <text evidence="2">The sequence shown here is derived from an EMBL/GenBank/DDBJ whole genome shotgun (WGS) entry which is preliminary data.</text>
</comment>
<protein>
    <submittedName>
        <fullName evidence="2">Uncharacterized protein</fullName>
    </submittedName>
</protein>